<gene>
    <name evidence="1" type="ORF">PODLI_1B034824</name>
</gene>
<protein>
    <submittedName>
        <fullName evidence="1">Uncharacterized protein</fullName>
    </submittedName>
</protein>
<dbReference type="Proteomes" id="UP001178461">
    <property type="component" value="Chromosome 11"/>
</dbReference>
<reference evidence="1" key="1">
    <citation type="submission" date="2022-12" db="EMBL/GenBank/DDBJ databases">
        <authorList>
            <person name="Alioto T."/>
            <person name="Alioto T."/>
            <person name="Gomez Garrido J."/>
        </authorList>
    </citation>
    <scope>NUCLEOTIDE SEQUENCE</scope>
</reference>
<dbReference type="AlphaFoldDB" id="A0AA35PG33"/>
<keyword evidence="2" id="KW-1185">Reference proteome</keyword>
<proteinExistence type="predicted"/>
<organism evidence="1 2">
    <name type="scientific">Podarcis lilfordi</name>
    <name type="common">Lilford's wall lizard</name>
    <dbReference type="NCBI Taxonomy" id="74358"/>
    <lineage>
        <taxon>Eukaryota</taxon>
        <taxon>Metazoa</taxon>
        <taxon>Chordata</taxon>
        <taxon>Craniata</taxon>
        <taxon>Vertebrata</taxon>
        <taxon>Euteleostomi</taxon>
        <taxon>Lepidosauria</taxon>
        <taxon>Squamata</taxon>
        <taxon>Bifurcata</taxon>
        <taxon>Unidentata</taxon>
        <taxon>Episquamata</taxon>
        <taxon>Laterata</taxon>
        <taxon>Lacertibaenia</taxon>
        <taxon>Lacertidae</taxon>
        <taxon>Podarcis</taxon>
    </lineage>
</organism>
<sequence length="105" mass="12357">MLLSFPPGAGCCWRYISDFFYCRHEKRKAVTDNKKKRDHPLWFIKVRTTHQDDGGQQQEAPKIVKPLNYDVQLRNTGSQWNKRTVCGFEREEKIQLAQSFGRLPS</sequence>
<evidence type="ECO:0000313" key="2">
    <source>
        <dbReference type="Proteomes" id="UP001178461"/>
    </source>
</evidence>
<accession>A0AA35PG33</accession>
<dbReference type="EMBL" id="OX395136">
    <property type="protein sequence ID" value="CAI5786984.1"/>
    <property type="molecule type" value="Genomic_DNA"/>
</dbReference>
<name>A0AA35PG33_9SAUR</name>
<evidence type="ECO:0000313" key="1">
    <source>
        <dbReference type="EMBL" id="CAI5786984.1"/>
    </source>
</evidence>